<dbReference type="PROSITE" id="PS51679">
    <property type="entry name" value="SAM_MT_C5"/>
    <property type="match status" value="1"/>
</dbReference>
<dbReference type="InterPro" id="IPR018117">
    <property type="entry name" value="C5_DNA_meth_AS"/>
</dbReference>
<keyword evidence="2 6" id="KW-0808">Transferase</keyword>
<evidence type="ECO:0000256" key="5">
    <source>
        <dbReference type="ARBA" id="ARBA00047422"/>
    </source>
</evidence>
<organism evidence="9 10">
    <name type="scientific">Acidipila rosea</name>
    <dbReference type="NCBI Taxonomy" id="768535"/>
    <lineage>
        <taxon>Bacteria</taxon>
        <taxon>Pseudomonadati</taxon>
        <taxon>Acidobacteriota</taxon>
        <taxon>Terriglobia</taxon>
        <taxon>Terriglobales</taxon>
        <taxon>Acidobacteriaceae</taxon>
        <taxon>Acidipila</taxon>
    </lineage>
</organism>
<protein>
    <recommendedName>
        <fullName evidence="8">Cytosine-specific methyltransferase</fullName>
        <ecNumber evidence="8">2.1.1.37</ecNumber>
    </recommendedName>
</protein>
<dbReference type="SUPFAM" id="SSF53335">
    <property type="entry name" value="S-adenosyl-L-methionine-dependent methyltransferases"/>
    <property type="match status" value="1"/>
</dbReference>
<feature type="active site" evidence="6">
    <location>
        <position position="94"/>
    </location>
</feature>
<evidence type="ECO:0000256" key="1">
    <source>
        <dbReference type="ARBA" id="ARBA00022603"/>
    </source>
</evidence>
<dbReference type="EMBL" id="SMGK01000009">
    <property type="protein sequence ID" value="TCK68454.1"/>
    <property type="molecule type" value="Genomic_DNA"/>
</dbReference>
<keyword evidence="3 6" id="KW-0949">S-adenosyl-L-methionine</keyword>
<reference evidence="9 10" key="1">
    <citation type="submission" date="2019-03" db="EMBL/GenBank/DDBJ databases">
        <title>Genomic Encyclopedia of Type Strains, Phase IV (KMG-IV): sequencing the most valuable type-strain genomes for metagenomic binning, comparative biology and taxonomic classification.</title>
        <authorList>
            <person name="Goeker M."/>
        </authorList>
    </citation>
    <scope>NUCLEOTIDE SEQUENCE [LARGE SCALE GENOMIC DNA]</scope>
    <source>
        <strain evidence="9 10">DSM 103428</strain>
    </source>
</reference>
<dbReference type="PROSITE" id="PS00095">
    <property type="entry name" value="C5_MTASE_2"/>
    <property type="match status" value="1"/>
</dbReference>
<proteinExistence type="inferred from homology"/>
<dbReference type="PANTHER" id="PTHR10629">
    <property type="entry name" value="CYTOSINE-SPECIFIC METHYLTRANSFERASE"/>
    <property type="match status" value="1"/>
</dbReference>
<comment type="catalytic activity">
    <reaction evidence="5 8">
        <text>a 2'-deoxycytidine in DNA + S-adenosyl-L-methionine = a 5-methyl-2'-deoxycytidine in DNA + S-adenosyl-L-homocysteine + H(+)</text>
        <dbReference type="Rhea" id="RHEA:13681"/>
        <dbReference type="Rhea" id="RHEA-COMP:11369"/>
        <dbReference type="Rhea" id="RHEA-COMP:11370"/>
        <dbReference type="ChEBI" id="CHEBI:15378"/>
        <dbReference type="ChEBI" id="CHEBI:57856"/>
        <dbReference type="ChEBI" id="CHEBI:59789"/>
        <dbReference type="ChEBI" id="CHEBI:85452"/>
        <dbReference type="ChEBI" id="CHEBI:85454"/>
        <dbReference type="EC" id="2.1.1.37"/>
    </reaction>
</comment>
<dbReference type="NCBIfam" id="TIGR00675">
    <property type="entry name" value="dcm"/>
    <property type="match status" value="1"/>
</dbReference>
<dbReference type="AlphaFoldDB" id="A0A4R1KTK0"/>
<keyword evidence="1 6" id="KW-0489">Methyltransferase</keyword>
<evidence type="ECO:0000256" key="6">
    <source>
        <dbReference type="PROSITE-ProRule" id="PRU01016"/>
    </source>
</evidence>
<dbReference type="InterPro" id="IPR029063">
    <property type="entry name" value="SAM-dependent_MTases_sf"/>
</dbReference>
<evidence type="ECO:0000256" key="8">
    <source>
        <dbReference type="RuleBase" id="RU000417"/>
    </source>
</evidence>
<dbReference type="Pfam" id="PF00145">
    <property type="entry name" value="DNA_methylase"/>
    <property type="match status" value="1"/>
</dbReference>
<accession>A0A4R1KTK0</accession>
<dbReference type="GO" id="GO:0009307">
    <property type="term" value="P:DNA restriction-modification system"/>
    <property type="evidence" value="ECO:0007669"/>
    <property type="project" value="UniProtKB-KW"/>
</dbReference>
<dbReference type="GO" id="GO:0032259">
    <property type="term" value="P:methylation"/>
    <property type="evidence" value="ECO:0007669"/>
    <property type="project" value="UniProtKB-KW"/>
</dbReference>
<dbReference type="GO" id="GO:0003886">
    <property type="term" value="F:DNA (cytosine-5-)-methyltransferase activity"/>
    <property type="evidence" value="ECO:0007669"/>
    <property type="project" value="UniProtKB-EC"/>
</dbReference>
<dbReference type="Gene3D" id="3.90.120.10">
    <property type="entry name" value="DNA Methylase, subunit A, domain 2"/>
    <property type="match status" value="1"/>
</dbReference>
<keyword evidence="4" id="KW-0680">Restriction system</keyword>
<dbReference type="PROSITE" id="PS00094">
    <property type="entry name" value="C5_MTASE_1"/>
    <property type="match status" value="1"/>
</dbReference>
<gene>
    <name evidence="9" type="ORF">C7378_3531</name>
</gene>
<evidence type="ECO:0000313" key="10">
    <source>
        <dbReference type="Proteomes" id="UP000295210"/>
    </source>
</evidence>
<name>A0A4R1KTK0_9BACT</name>
<sequence length="434" mass="48039">MISSLHNTRKSSRRPKAVDLFAGAGGLTLGFEQAGFDVVASLEIDPIHCAVHEFNFPNCKAICADASKITGLAIREKAGLGSSQIDVVFGGAPCQGFSLIGKRALDDPRNGLLLEFLRLVVELDANYFVFENVKGLTVGDHRKLLQELIDAFDGAGYDVVLPYKVLNAADFGVPQDRRRLFLMGAKKGLRLPQYPEASEDRTTVWDAIGDLPNADDYPELIDNDAVFPVRFGKASRYAGILRGQIQDSGDFSHPRKWSTRRLTSSMRTVHTHLSQSRFEATAHGKVEVVSRFLKLHPEGLCNTLRAGTGSDRGAFTSPRPIHPYHPRVITVREAARLHSYPDWFRLHSTKWHGFREIGNSVPPLLGRAVAAEVISALNISPRHPERVLELGDEKLLTMKMNDAVEHLGADDYVPGRRIRISTEEDRNAISAIYA</sequence>
<dbReference type="EC" id="2.1.1.37" evidence="8"/>
<comment type="similarity">
    <text evidence="6 7">Belongs to the class I-like SAM-binding methyltransferase superfamily. C5-methyltransferase family.</text>
</comment>
<evidence type="ECO:0000256" key="3">
    <source>
        <dbReference type="ARBA" id="ARBA00022691"/>
    </source>
</evidence>
<dbReference type="InterPro" id="IPR050390">
    <property type="entry name" value="C5-Methyltransferase"/>
</dbReference>
<evidence type="ECO:0000256" key="4">
    <source>
        <dbReference type="ARBA" id="ARBA00022747"/>
    </source>
</evidence>
<dbReference type="Proteomes" id="UP000295210">
    <property type="component" value="Unassembled WGS sequence"/>
</dbReference>
<evidence type="ECO:0000256" key="7">
    <source>
        <dbReference type="RuleBase" id="RU000416"/>
    </source>
</evidence>
<dbReference type="PRINTS" id="PR00105">
    <property type="entry name" value="C5METTRFRASE"/>
</dbReference>
<evidence type="ECO:0000256" key="2">
    <source>
        <dbReference type="ARBA" id="ARBA00022679"/>
    </source>
</evidence>
<dbReference type="InterPro" id="IPR031303">
    <property type="entry name" value="C5_meth_CS"/>
</dbReference>
<comment type="caution">
    <text evidence="9">The sequence shown here is derived from an EMBL/GenBank/DDBJ whole genome shotgun (WGS) entry which is preliminary data.</text>
</comment>
<keyword evidence="10" id="KW-1185">Reference proteome</keyword>
<dbReference type="InterPro" id="IPR001525">
    <property type="entry name" value="C5_MeTfrase"/>
</dbReference>
<dbReference type="PANTHER" id="PTHR10629:SF52">
    <property type="entry name" value="DNA (CYTOSINE-5)-METHYLTRANSFERASE 1"/>
    <property type="match status" value="1"/>
</dbReference>
<dbReference type="OrthoDB" id="9813719at2"/>
<dbReference type="RefSeq" id="WP_131999509.1">
    <property type="nucleotide sequence ID" value="NZ_SMGK01000009.1"/>
</dbReference>
<evidence type="ECO:0000313" key="9">
    <source>
        <dbReference type="EMBL" id="TCK68454.1"/>
    </source>
</evidence>
<dbReference type="Gene3D" id="3.40.50.150">
    <property type="entry name" value="Vaccinia Virus protein VP39"/>
    <property type="match status" value="1"/>
</dbReference>